<protein>
    <submittedName>
        <fullName evidence="2">FAD-dependent monooxygenase</fullName>
    </submittedName>
</protein>
<sequence>MSEAQRGPGHAGERRAVVLGGSLAGMLAAAALAGHAGEVVVVERDALPEEVRPRKGLPQARHAHLLMSGGARAMESLLPGVTAGWLAAGGRRMPLPTALVSLSAQGWIPRTGELQYVIACSRDLLDLVVRERVRTLPGVRFVERTGVLGLTGDARQVTGVRLRDAASGEERSLAAAFVVDATGRASQAPRWLTRLGLPAVREVTVDSGLVYATRIFRAPPGSEDFPIVSVAPEPGTSRPGRAATLHPIEGGRWLVTLSGTRGGEPTAVNEEFEPFARTLRHPIIADLVAASEPLTDVRLTRSTVNRRRHFERLDAWPGGFVVTGDALAAFNPVYGHGMSVAALGAVALRGLLPDGGLTDPRLARRAQQAIARTAEAAWSMAVGEDVHYPGAIGERPPAAARLLRGYVQRMMRTATVDAVVTRALIDVMTLSRPLPAVFAPAVALRVLRGPTGAPPAGPPITSAELAVAGLTPADPAPR</sequence>
<gene>
    <name evidence="2" type="ORF">GCM10010315_08670</name>
</gene>
<feature type="domain" description="FAD-binding" evidence="1">
    <location>
        <begin position="16"/>
        <end position="348"/>
    </location>
</feature>
<comment type="caution">
    <text evidence="2">The sequence shown here is derived from an EMBL/GenBank/DDBJ whole genome shotgun (WGS) entry which is preliminary data.</text>
</comment>
<evidence type="ECO:0000313" key="2">
    <source>
        <dbReference type="EMBL" id="GAA2709885.1"/>
    </source>
</evidence>
<keyword evidence="3" id="KW-1185">Reference proteome</keyword>
<proteinExistence type="predicted"/>
<dbReference type="GO" id="GO:0004497">
    <property type="term" value="F:monooxygenase activity"/>
    <property type="evidence" value="ECO:0007669"/>
    <property type="project" value="UniProtKB-KW"/>
</dbReference>
<evidence type="ECO:0000259" key="1">
    <source>
        <dbReference type="Pfam" id="PF01494"/>
    </source>
</evidence>
<keyword evidence="2" id="KW-0503">Monooxygenase</keyword>
<keyword evidence="2" id="KW-0560">Oxidoreductase</keyword>
<evidence type="ECO:0000313" key="3">
    <source>
        <dbReference type="Proteomes" id="UP001500886"/>
    </source>
</evidence>
<dbReference type="InterPro" id="IPR002938">
    <property type="entry name" value="FAD-bd"/>
</dbReference>
<dbReference type="Gene3D" id="3.50.50.60">
    <property type="entry name" value="FAD/NAD(P)-binding domain"/>
    <property type="match status" value="1"/>
</dbReference>
<dbReference type="Proteomes" id="UP001500886">
    <property type="component" value="Unassembled WGS sequence"/>
</dbReference>
<reference evidence="2 3" key="1">
    <citation type="journal article" date="2019" name="Int. J. Syst. Evol. Microbiol.">
        <title>The Global Catalogue of Microorganisms (GCM) 10K type strain sequencing project: providing services to taxonomists for standard genome sequencing and annotation.</title>
        <authorList>
            <consortium name="The Broad Institute Genomics Platform"/>
            <consortium name="The Broad Institute Genome Sequencing Center for Infectious Disease"/>
            <person name="Wu L."/>
            <person name="Ma J."/>
        </authorList>
    </citation>
    <scope>NUCLEOTIDE SEQUENCE [LARGE SCALE GENOMIC DNA]</scope>
    <source>
        <strain evidence="2 3">JCM 4542</strain>
    </source>
</reference>
<dbReference type="RefSeq" id="WP_344433329.1">
    <property type="nucleotide sequence ID" value="NZ_BAAASL010000003.1"/>
</dbReference>
<dbReference type="Pfam" id="PF01494">
    <property type="entry name" value="FAD_binding_3"/>
    <property type="match status" value="1"/>
</dbReference>
<accession>A0ABN3TMF0</accession>
<dbReference type="EMBL" id="BAAASL010000003">
    <property type="protein sequence ID" value="GAA2709885.1"/>
    <property type="molecule type" value="Genomic_DNA"/>
</dbReference>
<dbReference type="PANTHER" id="PTHR43422:SF3">
    <property type="entry name" value="THIAMINE THIAZOLE SYNTHASE"/>
    <property type="match status" value="1"/>
</dbReference>
<dbReference type="PANTHER" id="PTHR43422">
    <property type="entry name" value="THIAMINE THIAZOLE SYNTHASE"/>
    <property type="match status" value="1"/>
</dbReference>
<dbReference type="SUPFAM" id="SSF51905">
    <property type="entry name" value="FAD/NAD(P)-binding domain"/>
    <property type="match status" value="1"/>
</dbReference>
<name>A0ABN3TMF0_9ACTN</name>
<organism evidence="2 3">
    <name type="scientific">Streptomyces luteosporeus</name>
    <dbReference type="NCBI Taxonomy" id="173856"/>
    <lineage>
        <taxon>Bacteria</taxon>
        <taxon>Bacillati</taxon>
        <taxon>Actinomycetota</taxon>
        <taxon>Actinomycetes</taxon>
        <taxon>Kitasatosporales</taxon>
        <taxon>Streptomycetaceae</taxon>
        <taxon>Streptomyces</taxon>
    </lineage>
</organism>
<dbReference type="InterPro" id="IPR036188">
    <property type="entry name" value="FAD/NAD-bd_sf"/>
</dbReference>